<evidence type="ECO:0000256" key="1">
    <source>
        <dbReference type="ARBA" id="ARBA00006195"/>
    </source>
</evidence>
<dbReference type="InterPro" id="IPR050559">
    <property type="entry name" value="P-Pant_transferase_sf"/>
</dbReference>
<dbReference type="InterPro" id="IPR055066">
    <property type="entry name" value="AASDHPPT_N"/>
</dbReference>
<dbReference type="GO" id="GO:0019878">
    <property type="term" value="P:lysine biosynthetic process via aminoadipic acid"/>
    <property type="evidence" value="ECO:0007669"/>
    <property type="project" value="TreeGrafter"/>
</dbReference>
<evidence type="ECO:0000256" key="5">
    <source>
        <dbReference type="ARBA" id="ARBA00030484"/>
    </source>
</evidence>
<dbReference type="Proteomes" id="UP000887540">
    <property type="component" value="Unplaced"/>
</dbReference>
<organism evidence="11 12">
    <name type="scientific">Acrobeloides nanus</name>
    <dbReference type="NCBI Taxonomy" id="290746"/>
    <lineage>
        <taxon>Eukaryota</taxon>
        <taxon>Metazoa</taxon>
        <taxon>Ecdysozoa</taxon>
        <taxon>Nematoda</taxon>
        <taxon>Chromadorea</taxon>
        <taxon>Rhabditida</taxon>
        <taxon>Tylenchina</taxon>
        <taxon>Cephalobomorpha</taxon>
        <taxon>Cephaloboidea</taxon>
        <taxon>Cephalobidae</taxon>
        <taxon>Acrobeloides</taxon>
    </lineage>
</organism>
<sequence>MGSNDMDKCVCTRWAFSLSKAFENDQFERFYRRAIQAVSTEDYEKIEKYRHKEDSLACLAGRLLLRQAVRRLNGAEWYEIEFGRTERGKPFVKRPEGCDFGINVSHQGDYTVFASSCSNKIGVDVMRLDMTRGNKTADDYINSMAKSASVEELRTMRGQPTEEMKMTAFYRYWCLKEAVLKATGQGIVDDLSRVDFKIDHSERYRPGVFLTSTTVLEDGKLQSQWVFEESFVDNKHSIAVCREKQLPKHCVFRRDPETKLFFSKVDLDFLLEGSTVLNPLPEGAAKDYENFMQKPRKKF</sequence>
<evidence type="ECO:0000256" key="3">
    <source>
        <dbReference type="ARBA" id="ARBA00016301"/>
    </source>
</evidence>
<comment type="similarity">
    <text evidence="1">Belongs to the P-Pant transferase superfamily. AcpS family.</text>
</comment>
<evidence type="ECO:0000256" key="8">
    <source>
        <dbReference type="ARBA" id="ARBA00048794"/>
    </source>
</evidence>
<evidence type="ECO:0000259" key="9">
    <source>
        <dbReference type="Pfam" id="PF01648"/>
    </source>
</evidence>
<dbReference type="GO" id="GO:0008897">
    <property type="term" value="F:holo-[acyl-carrier-protein] synthase activity"/>
    <property type="evidence" value="ECO:0007669"/>
    <property type="project" value="UniProtKB-EC"/>
</dbReference>
<dbReference type="WBParaSite" id="ACRNAN_scaffold3579.g12185.t1">
    <property type="protein sequence ID" value="ACRNAN_scaffold3579.g12185.t1"/>
    <property type="gene ID" value="ACRNAN_scaffold3579.g12185"/>
</dbReference>
<dbReference type="PANTHER" id="PTHR12215:SF23">
    <property type="entry name" value="L-AMINOADIPATE-SEMIALDEHYDE DEHYDROGENASE-PHOSPHOPANTETHEINYL TRANSFERASE"/>
    <property type="match status" value="1"/>
</dbReference>
<comment type="catalytic activity">
    <reaction evidence="8">
        <text>apo-[ACP] + acetyl-CoA = acetyl-[ACP] + adenosine 3',5'-bisphosphate + H(+)</text>
        <dbReference type="Rhea" id="RHEA:46564"/>
        <dbReference type="Rhea" id="RHEA-COMP:9621"/>
        <dbReference type="Rhea" id="RHEA-COMP:9690"/>
        <dbReference type="ChEBI" id="CHEBI:15378"/>
        <dbReference type="ChEBI" id="CHEBI:29999"/>
        <dbReference type="ChEBI" id="CHEBI:57288"/>
        <dbReference type="ChEBI" id="CHEBI:58343"/>
        <dbReference type="ChEBI" id="CHEBI:78446"/>
    </reaction>
    <physiologicalReaction direction="left-to-right" evidence="8">
        <dbReference type="Rhea" id="RHEA:46565"/>
    </physiologicalReaction>
</comment>
<dbReference type="FunFam" id="3.90.470.20:FF:000003">
    <property type="entry name" value="L-aminoadipate-semialdehyde dehydrogenase-phosphopantetheinyl transferase"/>
    <property type="match status" value="1"/>
</dbReference>
<dbReference type="SUPFAM" id="SSF56214">
    <property type="entry name" value="4'-phosphopantetheinyl transferase"/>
    <property type="match status" value="2"/>
</dbReference>
<evidence type="ECO:0000313" key="12">
    <source>
        <dbReference type="WBParaSite" id="ACRNAN_scaffold3579.g12185.t1"/>
    </source>
</evidence>
<dbReference type="Pfam" id="PF01648">
    <property type="entry name" value="ACPS"/>
    <property type="match status" value="1"/>
</dbReference>
<evidence type="ECO:0000256" key="2">
    <source>
        <dbReference type="ARBA" id="ARBA00013172"/>
    </source>
</evidence>
<evidence type="ECO:0000313" key="11">
    <source>
        <dbReference type="Proteomes" id="UP000887540"/>
    </source>
</evidence>
<protein>
    <recommendedName>
        <fullName evidence="3">L-aminoadipate-semialdehyde dehydrogenase-phosphopantetheinyl transferase</fullName>
        <ecNumber evidence="2">2.7.8.7</ecNumber>
    </recommendedName>
    <alternativeName>
        <fullName evidence="5">4'-phosphopantetheinyl transferase</fullName>
    </alternativeName>
    <alternativeName>
        <fullName evidence="6">Alpha-aminoadipic semialdehyde dehydrogenase-phosphopantetheinyl transferase</fullName>
    </alternativeName>
</protein>
<proteinExistence type="inferred from homology"/>
<dbReference type="GO" id="GO:0000287">
    <property type="term" value="F:magnesium ion binding"/>
    <property type="evidence" value="ECO:0007669"/>
    <property type="project" value="InterPro"/>
</dbReference>
<dbReference type="GO" id="GO:0005829">
    <property type="term" value="C:cytosol"/>
    <property type="evidence" value="ECO:0007669"/>
    <property type="project" value="TreeGrafter"/>
</dbReference>
<evidence type="ECO:0000256" key="6">
    <source>
        <dbReference type="ARBA" id="ARBA00033443"/>
    </source>
</evidence>
<dbReference type="AlphaFoldDB" id="A0A914DSI6"/>
<accession>A0A914DSI6</accession>
<evidence type="ECO:0000256" key="7">
    <source>
        <dbReference type="ARBA" id="ARBA00048641"/>
    </source>
</evidence>
<keyword evidence="4" id="KW-0808">Transferase</keyword>
<feature type="domain" description="4'-phosphopantetheinyl transferase N-terminal" evidence="10">
    <location>
        <begin position="31"/>
        <end position="117"/>
    </location>
</feature>
<dbReference type="EC" id="2.7.8.7" evidence="2"/>
<name>A0A914DSI6_9BILA</name>
<reference evidence="12" key="1">
    <citation type="submission" date="2022-11" db="UniProtKB">
        <authorList>
            <consortium name="WormBaseParasite"/>
        </authorList>
    </citation>
    <scope>IDENTIFICATION</scope>
</reference>
<keyword evidence="11" id="KW-1185">Reference proteome</keyword>
<feature type="domain" description="4'-phosphopantetheinyl transferase" evidence="9">
    <location>
        <begin position="121"/>
        <end position="241"/>
    </location>
</feature>
<dbReference type="InterPro" id="IPR037143">
    <property type="entry name" value="4-PPantetheinyl_Trfase_dom_sf"/>
</dbReference>
<dbReference type="InterPro" id="IPR008278">
    <property type="entry name" value="4-PPantetheinyl_Trfase_dom"/>
</dbReference>
<evidence type="ECO:0000259" key="10">
    <source>
        <dbReference type="Pfam" id="PF22624"/>
    </source>
</evidence>
<dbReference type="Gene3D" id="3.90.470.20">
    <property type="entry name" value="4'-phosphopantetheinyl transferase domain"/>
    <property type="match status" value="2"/>
</dbReference>
<evidence type="ECO:0000256" key="4">
    <source>
        <dbReference type="ARBA" id="ARBA00022679"/>
    </source>
</evidence>
<comment type="catalytic activity">
    <reaction evidence="7">
        <text>apo-[ACP] + CoA = holo-[ACP] + adenosine 3',5'-bisphosphate + H(+)</text>
        <dbReference type="Rhea" id="RHEA:12068"/>
        <dbReference type="Rhea" id="RHEA-COMP:9685"/>
        <dbReference type="Rhea" id="RHEA-COMP:9690"/>
        <dbReference type="ChEBI" id="CHEBI:15378"/>
        <dbReference type="ChEBI" id="CHEBI:29999"/>
        <dbReference type="ChEBI" id="CHEBI:57287"/>
        <dbReference type="ChEBI" id="CHEBI:58343"/>
        <dbReference type="ChEBI" id="CHEBI:64479"/>
        <dbReference type="EC" id="2.7.8.7"/>
    </reaction>
    <physiologicalReaction direction="left-to-right" evidence="7">
        <dbReference type="Rhea" id="RHEA:12069"/>
    </physiologicalReaction>
</comment>
<dbReference type="Pfam" id="PF22624">
    <property type="entry name" value="AASDHPPT_N"/>
    <property type="match status" value="1"/>
</dbReference>
<dbReference type="PANTHER" id="PTHR12215">
    <property type="entry name" value="PHOSPHOPANTETHEINE TRANSFERASE"/>
    <property type="match status" value="1"/>
</dbReference>